<dbReference type="PROSITE" id="PS00080">
    <property type="entry name" value="MULTICOPPER_OXIDASE2"/>
    <property type="match status" value="1"/>
</dbReference>
<dbReference type="InterPro" id="IPR011706">
    <property type="entry name" value="Cu-oxidase_C"/>
</dbReference>
<gene>
    <name evidence="6" type="ORF">PROQFM164_S01g003467</name>
</gene>
<feature type="domain" description="Plastocyanin-like" evidence="5">
    <location>
        <begin position="7"/>
        <end position="100"/>
    </location>
</feature>
<evidence type="ECO:0000256" key="4">
    <source>
        <dbReference type="ARBA" id="ARBA00023180"/>
    </source>
</evidence>
<name>W6Q045_PENRF</name>
<sequence length="128" mass="14354">MPNSPAIQAPHVMHKHSNKGFILSFSPGIFNWFSTEEAYAECPELFQLENPQMRDTFVTNGPNGPTWMIVRYQVVNPGPFISHCHIQTHMANGMAVALLDGIDVWPQSVRTRSLQPQTIGLVVEALLR</sequence>
<dbReference type="PANTHER" id="PTHR11709:SF488">
    <property type="entry name" value="LACCASE-RELATED"/>
    <property type="match status" value="1"/>
</dbReference>
<proteinExistence type="inferred from homology"/>
<evidence type="ECO:0000256" key="3">
    <source>
        <dbReference type="ARBA" id="ARBA00023002"/>
    </source>
</evidence>
<keyword evidence="4" id="KW-0325">Glycoprotein</keyword>
<dbReference type="SUPFAM" id="SSF49503">
    <property type="entry name" value="Cupredoxins"/>
    <property type="match status" value="1"/>
</dbReference>
<dbReference type="STRING" id="1365484.W6Q045"/>
<dbReference type="OrthoDB" id="2121828at2759"/>
<evidence type="ECO:0000313" key="6">
    <source>
        <dbReference type="EMBL" id="CDM29655.1"/>
    </source>
</evidence>
<dbReference type="PANTHER" id="PTHR11709">
    <property type="entry name" value="MULTI-COPPER OXIDASE"/>
    <property type="match status" value="1"/>
</dbReference>
<evidence type="ECO:0000256" key="2">
    <source>
        <dbReference type="ARBA" id="ARBA00022723"/>
    </source>
</evidence>
<organism evidence="6 7">
    <name type="scientific">Penicillium roqueforti (strain FM164)</name>
    <dbReference type="NCBI Taxonomy" id="1365484"/>
    <lineage>
        <taxon>Eukaryota</taxon>
        <taxon>Fungi</taxon>
        <taxon>Dikarya</taxon>
        <taxon>Ascomycota</taxon>
        <taxon>Pezizomycotina</taxon>
        <taxon>Eurotiomycetes</taxon>
        <taxon>Eurotiomycetidae</taxon>
        <taxon>Eurotiales</taxon>
        <taxon>Aspergillaceae</taxon>
        <taxon>Penicillium</taxon>
    </lineage>
</organism>
<dbReference type="InterPro" id="IPR045087">
    <property type="entry name" value="Cu-oxidase_fam"/>
</dbReference>
<dbReference type="InterPro" id="IPR002355">
    <property type="entry name" value="Cu_oxidase_Cu_BS"/>
</dbReference>
<dbReference type="GO" id="GO:0005507">
    <property type="term" value="F:copper ion binding"/>
    <property type="evidence" value="ECO:0007669"/>
    <property type="project" value="InterPro"/>
</dbReference>
<accession>W6Q045</accession>
<dbReference type="EMBL" id="HG792015">
    <property type="protein sequence ID" value="CDM29655.1"/>
    <property type="molecule type" value="Genomic_DNA"/>
</dbReference>
<dbReference type="OMA" id="QTHMANG"/>
<dbReference type="InterPro" id="IPR008972">
    <property type="entry name" value="Cupredoxin"/>
</dbReference>
<evidence type="ECO:0000313" key="7">
    <source>
        <dbReference type="Proteomes" id="UP000030686"/>
    </source>
</evidence>
<dbReference type="AlphaFoldDB" id="W6Q045"/>
<keyword evidence="7" id="KW-1185">Reference proteome</keyword>
<dbReference type="Pfam" id="PF07731">
    <property type="entry name" value="Cu-oxidase_2"/>
    <property type="match status" value="1"/>
</dbReference>
<reference evidence="6" key="1">
    <citation type="journal article" date="2014" name="Nat. Commun.">
        <title>Multiple recent horizontal transfers of a large genomic region in cheese making fungi.</title>
        <authorList>
            <person name="Cheeseman K."/>
            <person name="Ropars J."/>
            <person name="Renault P."/>
            <person name="Dupont J."/>
            <person name="Gouzy J."/>
            <person name="Branca A."/>
            <person name="Abraham A.L."/>
            <person name="Ceppi M."/>
            <person name="Conseiller E."/>
            <person name="Debuchy R."/>
            <person name="Malagnac F."/>
            <person name="Goarin A."/>
            <person name="Silar P."/>
            <person name="Lacoste S."/>
            <person name="Sallet E."/>
            <person name="Bensimon A."/>
            <person name="Giraud T."/>
            <person name="Brygoo Y."/>
        </authorList>
    </citation>
    <scope>NUCLEOTIDE SEQUENCE [LARGE SCALE GENOMIC DNA]</scope>
    <source>
        <strain evidence="6">FM164</strain>
    </source>
</reference>
<evidence type="ECO:0000256" key="1">
    <source>
        <dbReference type="ARBA" id="ARBA00010609"/>
    </source>
</evidence>
<comment type="similarity">
    <text evidence="1">Belongs to the multicopper oxidase family.</text>
</comment>
<keyword evidence="3" id="KW-0560">Oxidoreductase</keyword>
<protein>
    <submittedName>
        <fullName evidence="6">Cupredoxin</fullName>
    </submittedName>
</protein>
<evidence type="ECO:0000259" key="5">
    <source>
        <dbReference type="Pfam" id="PF07731"/>
    </source>
</evidence>
<dbReference type="Gene3D" id="2.60.40.420">
    <property type="entry name" value="Cupredoxins - blue copper proteins"/>
    <property type="match status" value="1"/>
</dbReference>
<dbReference type="GO" id="GO:0016491">
    <property type="term" value="F:oxidoreductase activity"/>
    <property type="evidence" value="ECO:0007669"/>
    <property type="project" value="UniProtKB-KW"/>
</dbReference>
<dbReference type="Proteomes" id="UP000030686">
    <property type="component" value="Unassembled WGS sequence"/>
</dbReference>
<keyword evidence="2" id="KW-0479">Metal-binding</keyword>